<dbReference type="EMBL" id="GL877448">
    <property type="protein sequence ID" value="ELA46383.1"/>
    <property type="molecule type" value="Genomic_DNA"/>
</dbReference>
<organism evidence="2 3">
    <name type="scientific">Vavraia culicis (isolate floridensis)</name>
    <name type="common">Microsporidian parasite</name>
    <dbReference type="NCBI Taxonomy" id="948595"/>
    <lineage>
        <taxon>Eukaryota</taxon>
        <taxon>Fungi</taxon>
        <taxon>Fungi incertae sedis</taxon>
        <taxon>Microsporidia</taxon>
        <taxon>Pleistophoridae</taxon>
        <taxon>Vavraia</taxon>
    </lineage>
</organism>
<protein>
    <submittedName>
        <fullName evidence="2">Uncharacterized protein</fullName>
    </submittedName>
</protein>
<evidence type="ECO:0000313" key="2">
    <source>
        <dbReference type="EMBL" id="ELA46383.1"/>
    </source>
</evidence>
<proteinExistence type="predicted"/>
<name>L2GSZ1_VAVCU</name>
<dbReference type="Proteomes" id="UP000011081">
    <property type="component" value="Unassembled WGS sequence"/>
</dbReference>
<sequence>MGKSTAMKEFDLDSEVKVIKDKGTENETGGQVQMEGDVEVLVKNGLVCAERVGANSSVENGVKYENGHTGTGKSVVSRAPCEDTEKMNKNTEMNVDCTISSTPTLGTAFIDDKKGKDQPTPLNSYTTYQSNKKSFKDFIKSFDTLQSILHEKMQTFRELKETEKRTKPYELINFFSNENTLNSLSITDLKNLYNELCTKLGHADYEFKQEIVKKRIRCIFAAEFRRSITNTAALLGNNELLSFVHVFSPEERYFLMVKYLGERKRKCGELGGALGTKMFVIEEMVRQEVYMFYVVFKCDYERLKGWMGSYWDDGARRYESGGDGGGMNNEREEVDVVDECAEHGKNEPQNKSGKASDENEPQTNTSEMQESGKNSDERHVSATEKNEPNCTNKNCTNINIASFDGKGTEEREQSIDACATKSKSSSTSATKNNQINFYAQTCNKAQFLIRPFVSYLMQNNILKLLEAFVFSVTKNILKEYTHTDIQQVVKKCEETITETVTCGSINDDFADDVRFYTCVILWMCFSEYGEQRMESEGQFEL</sequence>
<keyword evidence="3" id="KW-1185">Reference proteome</keyword>
<reference evidence="3" key="1">
    <citation type="submission" date="2011-03" db="EMBL/GenBank/DDBJ databases">
        <title>The genome sequence of Vavraia culicis strain floridensis.</title>
        <authorList>
            <consortium name="The Broad Institute Genome Sequencing Platform"/>
            <person name="Cuomo C."/>
            <person name="Becnel J."/>
            <person name="Sanscrainte N."/>
            <person name="Young S.K."/>
            <person name="Zeng Q."/>
            <person name="Gargeya S."/>
            <person name="Fitzgerald M."/>
            <person name="Haas B."/>
            <person name="Abouelleil A."/>
            <person name="Alvarado L."/>
            <person name="Arachchi H.M."/>
            <person name="Berlin A."/>
            <person name="Chapman S.B."/>
            <person name="Gearin G."/>
            <person name="Goldberg J."/>
            <person name="Griggs A."/>
            <person name="Gujja S."/>
            <person name="Hansen M."/>
            <person name="Heiman D."/>
            <person name="Howarth C."/>
            <person name="Larimer J."/>
            <person name="Lui A."/>
            <person name="MacDonald P.J.P."/>
            <person name="McCowen C."/>
            <person name="Montmayeur A."/>
            <person name="Murphy C."/>
            <person name="Neiman D."/>
            <person name="Pearson M."/>
            <person name="Priest M."/>
            <person name="Roberts A."/>
            <person name="Saif S."/>
            <person name="Shea T."/>
            <person name="Sisk P."/>
            <person name="Stolte C."/>
            <person name="Sykes S."/>
            <person name="Wortman J."/>
            <person name="Nusbaum C."/>
            <person name="Birren B."/>
        </authorList>
    </citation>
    <scope>NUCLEOTIDE SEQUENCE [LARGE SCALE GENOMIC DNA]</scope>
    <source>
        <strain evidence="3">floridensis</strain>
    </source>
</reference>
<gene>
    <name evidence="2" type="ORF">VCUG_02147</name>
</gene>
<dbReference type="GeneID" id="19880014"/>
<evidence type="ECO:0000313" key="3">
    <source>
        <dbReference type="Proteomes" id="UP000011081"/>
    </source>
</evidence>
<dbReference type="AlphaFoldDB" id="L2GSZ1"/>
<feature type="compositionally biased region" description="Basic and acidic residues" evidence="1">
    <location>
        <begin position="373"/>
        <end position="387"/>
    </location>
</feature>
<dbReference type="OrthoDB" id="10455295at2759"/>
<dbReference type="InParanoid" id="L2GSZ1"/>
<accession>L2GSZ1</accession>
<dbReference type="VEuPathDB" id="MicrosporidiaDB:VCUG_02147"/>
<evidence type="ECO:0000256" key="1">
    <source>
        <dbReference type="SAM" id="MobiDB-lite"/>
    </source>
</evidence>
<dbReference type="OMA" id="RIRCIFA"/>
<dbReference type="HOGENOM" id="CLU_497138_0_0_1"/>
<feature type="region of interest" description="Disordered" evidence="1">
    <location>
        <begin position="342"/>
        <end position="388"/>
    </location>
</feature>
<dbReference type="RefSeq" id="XP_008075160.1">
    <property type="nucleotide sequence ID" value="XM_008076969.1"/>
</dbReference>
<feature type="compositionally biased region" description="Polar residues" evidence="1">
    <location>
        <begin position="361"/>
        <end position="372"/>
    </location>
</feature>